<accession>A0A0R3Q1J5</accession>
<sequence length="217" mass="24067">MHALPVAHPDPDFVGVRQQVSPFPSTLVLEKNNPSDAQNAGFGEKSRKKEDIISKVSGQRNAVNVPGLVLIDDSGDENEDEKKDEDVEVDHRAVMWPSVKVRARTIRLEYSVTSQLSKGLAGGLDSYRHLMIGGRRKKEELWTKLYKMKRCEALKEKERMVAVRCVIPCEEGFDADSGVSGSKAPDQLKNLSMEVKSDVDKLLVCNNVVGYGLMAIL</sequence>
<reference evidence="2 3" key="2">
    <citation type="submission" date="2018-11" db="EMBL/GenBank/DDBJ databases">
        <authorList>
            <consortium name="Pathogen Informatics"/>
        </authorList>
    </citation>
    <scope>NUCLEOTIDE SEQUENCE [LARGE SCALE GENOMIC DNA]</scope>
    <source>
        <strain evidence="2 3">Costa Rica</strain>
    </source>
</reference>
<protein>
    <submittedName>
        <fullName evidence="4">DAGKa domain-containing protein</fullName>
    </submittedName>
</protein>
<evidence type="ECO:0000256" key="1">
    <source>
        <dbReference type="SAM" id="MobiDB-lite"/>
    </source>
</evidence>
<organism evidence="4">
    <name type="scientific">Angiostrongylus costaricensis</name>
    <name type="common">Nematode worm</name>
    <dbReference type="NCBI Taxonomy" id="334426"/>
    <lineage>
        <taxon>Eukaryota</taxon>
        <taxon>Metazoa</taxon>
        <taxon>Ecdysozoa</taxon>
        <taxon>Nematoda</taxon>
        <taxon>Chromadorea</taxon>
        <taxon>Rhabditida</taxon>
        <taxon>Rhabditina</taxon>
        <taxon>Rhabditomorpha</taxon>
        <taxon>Strongyloidea</taxon>
        <taxon>Metastrongylidae</taxon>
        <taxon>Angiostrongylus</taxon>
    </lineage>
</organism>
<dbReference type="WBParaSite" id="ACOC_0001288601-mRNA-1">
    <property type="protein sequence ID" value="ACOC_0001288601-mRNA-1"/>
    <property type="gene ID" value="ACOC_0001288601"/>
</dbReference>
<name>A0A0R3Q1J5_ANGCS</name>
<feature type="region of interest" description="Disordered" evidence="1">
    <location>
        <begin position="27"/>
        <end position="48"/>
    </location>
</feature>
<evidence type="ECO:0000313" key="4">
    <source>
        <dbReference type="WBParaSite" id="ACOC_0001288601-mRNA-1"/>
    </source>
</evidence>
<dbReference type="AlphaFoldDB" id="A0A0R3Q1J5"/>
<dbReference type="Proteomes" id="UP000267027">
    <property type="component" value="Unassembled WGS sequence"/>
</dbReference>
<keyword evidence="3" id="KW-1185">Reference proteome</keyword>
<reference evidence="4" key="1">
    <citation type="submission" date="2017-02" db="UniProtKB">
        <authorList>
            <consortium name="WormBaseParasite"/>
        </authorList>
    </citation>
    <scope>IDENTIFICATION</scope>
</reference>
<evidence type="ECO:0000313" key="2">
    <source>
        <dbReference type="EMBL" id="VDM64472.1"/>
    </source>
</evidence>
<evidence type="ECO:0000313" key="3">
    <source>
        <dbReference type="Proteomes" id="UP000267027"/>
    </source>
</evidence>
<gene>
    <name evidence="2" type="ORF">ACOC_LOCUS12887</name>
</gene>
<dbReference type="EMBL" id="UYYA01005287">
    <property type="protein sequence ID" value="VDM64472.1"/>
    <property type="molecule type" value="Genomic_DNA"/>
</dbReference>
<proteinExistence type="predicted"/>